<dbReference type="SUPFAM" id="SSF46785">
    <property type="entry name" value="Winged helix' DNA-binding domain"/>
    <property type="match status" value="1"/>
</dbReference>
<dbReference type="InterPro" id="IPR016461">
    <property type="entry name" value="COMT-like"/>
</dbReference>
<dbReference type="KEGG" id="sqz:FQU76_33620"/>
<organism evidence="7 9">
    <name type="scientific">Streptomyces qinzhouensis</name>
    <dbReference type="NCBI Taxonomy" id="2599401"/>
    <lineage>
        <taxon>Bacteria</taxon>
        <taxon>Bacillati</taxon>
        <taxon>Actinomycetota</taxon>
        <taxon>Actinomycetes</taxon>
        <taxon>Kitasatosporales</taxon>
        <taxon>Streptomycetaceae</taxon>
        <taxon>Streptomyces</taxon>
    </lineage>
</organism>
<keyword evidence="1 7" id="KW-0489">Methyltransferase</keyword>
<dbReference type="Proteomes" id="UP000320580">
    <property type="component" value="Chromosome"/>
</dbReference>
<protein>
    <submittedName>
        <fullName evidence="7">SAM-dependent methyltransferase</fullName>
    </submittedName>
</protein>
<dbReference type="InterPro" id="IPR012967">
    <property type="entry name" value="COMT_dimerisation"/>
</dbReference>
<evidence type="ECO:0000313" key="8">
    <source>
        <dbReference type="EMBL" id="QDY80640.1"/>
    </source>
</evidence>
<dbReference type="PANTHER" id="PTHR43712:SF2">
    <property type="entry name" value="O-METHYLTRANSFERASE CICE"/>
    <property type="match status" value="1"/>
</dbReference>
<dbReference type="PIRSF" id="PIRSF005739">
    <property type="entry name" value="O-mtase"/>
    <property type="match status" value="1"/>
</dbReference>
<evidence type="ECO:0000313" key="9">
    <source>
        <dbReference type="Proteomes" id="UP000320580"/>
    </source>
</evidence>
<dbReference type="EMBL" id="CP042266">
    <property type="protein sequence ID" value="QDY75158.1"/>
    <property type="molecule type" value="Genomic_DNA"/>
</dbReference>
<evidence type="ECO:0000256" key="2">
    <source>
        <dbReference type="ARBA" id="ARBA00022679"/>
    </source>
</evidence>
<dbReference type="OrthoDB" id="4145676at2"/>
<reference evidence="7 9" key="1">
    <citation type="submission" date="2019-07" db="EMBL/GenBank/DDBJ databases">
        <authorList>
            <person name="Zhu P."/>
        </authorList>
    </citation>
    <scope>NUCLEOTIDE SEQUENCE [LARGE SCALE GENOMIC DNA]</scope>
    <source>
        <strain evidence="7 9">SSL-25</strain>
    </source>
</reference>
<dbReference type="GO" id="GO:0008171">
    <property type="term" value="F:O-methyltransferase activity"/>
    <property type="evidence" value="ECO:0007669"/>
    <property type="project" value="InterPro"/>
</dbReference>
<evidence type="ECO:0000256" key="1">
    <source>
        <dbReference type="ARBA" id="ARBA00022603"/>
    </source>
</evidence>
<gene>
    <name evidence="7" type="ORF">FQU76_00120</name>
    <name evidence="8" type="ORF">FQU76_33620</name>
</gene>
<dbReference type="AlphaFoldDB" id="A0A5B8IAY2"/>
<evidence type="ECO:0000313" key="7">
    <source>
        <dbReference type="EMBL" id="QDY75158.1"/>
    </source>
</evidence>
<dbReference type="PROSITE" id="PS51683">
    <property type="entry name" value="SAM_OMT_II"/>
    <property type="match status" value="1"/>
</dbReference>
<feature type="domain" description="O-methyltransferase dimerisation" evidence="6">
    <location>
        <begin position="26"/>
        <end position="95"/>
    </location>
</feature>
<feature type="domain" description="O-methyltransferase C-terminal" evidence="5">
    <location>
        <begin position="129"/>
        <end position="329"/>
    </location>
</feature>
<dbReference type="GO" id="GO:0046983">
    <property type="term" value="F:protein dimerization activity"/>
    <property type="evidence" value="ECO:0007669"/>
    <property type="project" value="InterPro"/>
</dbReference>
<evidence type="ECO:0000256" key="3">
    <source>
        <dbReference type="ARBA" id="ARBA00022691"/>
    </source>
</evidence>
<feature type="active site" description="Proton acceptor" evidence="4">
    <location>
        <position position="259"/>
    </location>
</feature>
<dbReference type="InterPro" id="IPR036388">
    <property type="entry name" value="WH-like_DNA-bd_sf"/>
</dbReference>
<accession>A0A5B8IAY2</accession>
<dbReference type="SUPFAM" id="SSF53335">
    <property type="entry name" value="S-adenosyl-L-methionine-dependent methyltransferases"/>
    <property type="match status" value="1"/>
</dbReference>
<evidence type="ECO:0000256" key="4">
    <source>
        <dbReference type="PIRSR" id="PIRSR005739-1"/>
    </source>
</evidence>
<keyword evidence="9" id="KW-1185">Reference proteome</keyword>
<dbReference type="InterPro" id="IPR029063">
    <property type="entry name" value="SAM-dependent_MTases_sf"/>
</dbReference>
<name>A0A5B8IAY2_9ACTN</name>
<dbReference type="Pfam" id="PF00891">
    <property type="entry name" value="Methyltransf_2"/>
    <property type="match status" value="1"/>
</dbReference>
<dbReference type="GO" id="GO:0032259">
    <property type="term" value="P:methylation"/>
    <property type="evidence" value="ECO:0007669"/>
    <property type="project" value="UniProtKB-KW"/>
</dbReference>
<dbReference type="Gene3D" id="1.10.10.10">
    <property type="entry name" value="Winged helix-like DNA-binding domain superfamily/Winged helix DNA-binding domain"/>
    <property type="match status" value="1"/>
</dbReference>
<keyword evidence="2 7" id="KW-0808">Transferase</keyword>
<proteinExistence type="predicted"/>
<sequence length="354" mass="37240">MTDSTRPPDGTPEQRRSNALIVAQALEFLYPAALRAAAAVGVADHLANGPRTPAELAAATGTDEQSLHRVLRLLATRGLFEQDDAGRFGLTADGDALRTEAQVSARAAVLMLTDPTMWRPAGEMTRCLTDGGSAFDAVFGTDFFTHFARDARTAAVFHTGMASMSDAENGPIAQSWNFPENATVVDVGGGHGGLLRQVLATGAALRGILHDQGHVLAGHALATPVPGGADPAGRWQTTEGDFFHSVPAGDVLMLKRILHDWDDHQCTTILRNCRAALAPGGHVLVIDAVVPDGDTPHQAKTLDLMMMASLTGRERTEADFSHLLATAGLRLDRVVPTPAVLSIVVATASDTPAS</sequence>
<dbReference type="InterPro" id="IPR001077">
    <property type="entry name" value="COMT_C"/>
</dbReference>
<dbReference type="PANTHER" id="PTHR43712">
    <property type="entry name" value="PUTATIVE (AFU_ORTHOLOGUE AFUA_4G14580)-RELATED"/>
    <property type="match status" value="1"/>
</dbReference>
<keyword evidence="3" id="KW-0949">S-adenosyl-L-methionine</keyword>
<dbReference type="KEGG" id="sqz:FQU76_00120"/>
<dbReference type="Gene3D" id="3.40.50.150">
    <property type="entry name" value="Vaccinia Virus protein VP39"/>
    <property type="match status" value="1"/>
</dbReference>
<dbReference type="Pfam" id="PF08100">
    <property type="entry name" value="Dimerisation"/>
    <property type="match status" value="1"/>
</dbReference>
<dbReference type="InterPro" id="IPR036390">
    <property type="entry name" value="WH_DNA-bd_sf"/>
</dbReference>
<dbReference type="RefSeq" id="WP_146478470.1">
    <property type="nucleotide sequence ID" value="NZ_CP042266.1"/>
</dbReference>
<evidence type="ECO:0000259" key="5">
    <source>
        <dbReference type="Pfam" id="PF00891"/>
    </source>
</evidence>
<dbReference type="EMBL" id="CP042266">
    <property type="protein sequence ID" value="QDY80640.1"/>
    <property type="molecule type" value="Genomic_DNA"/>
</dbReference>
<evidence type="ECO:0000259" key="6">
    <source>
        <dbReference type="Pfam" id="PF08100"/>
    </source>
</evidence>